<dbReference type="EMBL" id="BLIY01000001">
    <property type="protein sequence ID" value="GFE52655.1"/>
    <property type="molecule type" value="Genomic_DNA"/>
</dbReference>
<dbReference type="InterPro" id="IPR001357">
    <property type="entry name" value="BRCT_dom"/>
</dbReference>
<comment type="caution">
    <text evidence="5">The sequence shown here is derived from an EMBL/GenBank/DDBJ whole genome shotgun (WGS) entry which is preliminary data.</text>
</comment>
<evidence type="ECO:0000256" key="1">
    <source>
        <dbReference type="ARBA" id="ARBA00022634"/>
    </source>
</evidence>
<dbReference type="SUPFAM" id="SSF56672">
    <property type="entry name" value="DNA/RNA polymerases"/>
    <property type="match status" value="1"/>
</dbReference>
<evidence type="ECO:0000313" key="6">
    <source>
        <dbReference type="Proteomes" id="UP001057455"/>
    </source>
</evidence>
<dbReference type="InterPro" id="IPR053848">
    <property type="entry name" value="IMS_HHH_1"/>
</dbReference>
<dbReference type="PANTHER" id="PTHR45990:SF1">
    <property type="entry name" value="DNA REPAIR PROTEIN REV1"/>
    <property type="match status" value="1"/>
</dbReference>
<keyword evidence="1" id="KW-0237">DNA synthesis</keyword>
<name>A0A9W5T878_BABOV</name>
<feature type="region of interest" description="Disordered" evidence="2">
    <location>
        <begin position="908"/>
        <end position="959"/>
    </location>
</feature>
<dbReference type="AlphaFoldDB" id="A0A9W5T878"/>
<dbReference type="Gene3D" id="1.10.150.20">
    <property type="entry name" value="5' to 3' exonuclease, C-terminal subdomain"/>
    <property type="match status" value="1"/>
</dbReference>
<evidence type="ECO:0000256" key="2">
    <source>
        <dbReference type="SAM" id="MobiDB-lite"/>
    </source>
</evidence>
<dbReference type="Pfam" id="PF21999">
    <property type="entry name" value="IMS_HHH_1"/>
    <property type="match status" value="1"/>
</dbReference>
<feature type="domain" description="UmuC" evidence="4">
    <location>
        <begin position="452"/>
        <end position="650"/>
    </location>
</feature>
<dbReference type="GO" id="GO:0003887">
    <property type="term" value="F:DNA-directed DNA polymerase activity"/>
    <property type="evidence" value="ECO:0007669"/>
    <property type="project" value="InterPro"/>
</dbReference>
<dbReference type="InterPro" id="IPR036775">
    <property type="entry name" value="DNA_pol_Y-fam_lit_finger_sf"/>
</dbReference>
<dbReference type="Gene3D" id="3.30.70.270">
    <property type="match status" value="1"/>
</dbReference>
<dbReference type="GO" id="GO:0017125">
    <property type="term" value="F:deoxycytidyl transferase activity"/>
    <property type="evidence" value="ECO:0007669"/>
    <property type="project" value="TreeGrafter"/>
</dbReference>
<dbReference type="Pfam" id="PF00817">
    <property type="entry name" value="IMS"/>
    <property type="match status" value="1"/>
</dbReference>
<dbReference type="InterPro" id="IPR001126">
    <property type="entry name" value="UmuC"/>
</dbReference>
<dbReference type="Gene3D" id="3.40.50.10190">
    <property type="entry name" value="BRCT domain"/>
    <property type="match status" value="1"/>
</dbReference>
<dbReference type="OrthoDB" id="447129at2759"/>
<dbReference type="Gene3D" id="3.30.1490.100">
    <property type="entry name" value="DNA polymerase, Y-family, little finger domain"/>
    <property type="match status" value="1"/>
</dbReference>
<dbReference type="InterPro" id="IPR036420">
    <property type="entry name" value="BRCT_dom_sf"/>
</dbReference>
<dbReference type="GO" id="GO:0005634">
    <property type="term" value="C:nucleus"/>
    <property type="evidence" value="ECO:0007669"/>
    <property type="project" value="TreeGrafter"/>
</dbReference>
<dbReference type="Proteomes" id="UP001057455">
    <property type="component" value="Unassembled WGS sequence"/>
</dbReference>
<evidence type="ECO:0000259" key="3">
    <source>
        <dbReference type="PROSITE" id="PS50172"/>
    </source>
</evidence>
<organism evidence="5 6">
    <name type="scientific">Babesia ovis</name>
    <dbReference type="NCBI Taxonomy" id="5869"/>
    <lineage>
        <taxon>Eukaryota</taxon>
        <taxon>Sar</taxon>
        <taxon>Alveolata</taxon>
        <taxon>Apicomplexa</taxon>
        <taxon>Aconoidasida</taxon>
        <taxon>Piroplasmida</taxon>
        <taxon>Babesiidae</taxon>
        <taxon>Babesia</taxon>
    </lineage>
</organism>
<evidence type="ECO:0000259" key="4">
    <source>
        <dbReference type="PROSITE" id="PS50173"/>
    </source>
</evidence>
<dbReference type="GO" id="GO:0003684">
    <property type="term" value="F:damaged DNA binding"/>
    <property type="evidence" value="ECO:0007669"/>
    <property type="project" value="InterPro"/>
</dbReference>
<dbReference type="PROSITE" id="PS50173">
    <property type="entry name" value="UMUC"/>
    <property type="match status" value="1"/>
</dbReference>
<feature type="compositionally biased region" description="Basic residues" evidence="2">
    <location>
        <begin position="916"/>
        <end position="926"/>
    </location>
</feature>
<reference evidence="5" key="1">
    <citation type="submission" date="2019-12" db="EMBL/GenBank/DDBJ databases">
        <title>Genome sequence of Babesia ovis.</title>
        <authorList>
            <person name="Yamagishi J."/>
            <person name="Sevinc F."/>
            <person name="Xuan X."/>
        </authorList>
    </citation>
    <scope>NUCLEOTIDE SEQUENCE</scope>
    <source>
        <strain evidence="5">Selcuk</strain>
    </source>
</reference>
<dbReference type="Gene3D" id="6.10.250.1490">
    <property type="match status" value="1"/>
</dbReference>
<dbReference type="PROSITE" id="PS50172">
    <property type="entry name" value="BRCT"/>
    <property type="match status" value="1"/>
</dbReference>
<evidence type="ECO:0000313" key="5">
    <source>
        <dbReference type="EMBL" id="GFE52655.1"/>
    </source>
</evidence>
<dbReference type="GO" id="GO:0006281">
    <property type="term" value="P:DNA repair"/>
    <property type="evidence" value="ECO:0007669"/>
    <property type="project" value="InterPro"/>
</dbReference>
<feature type="domain" description="BRCT" evidence="3">
    <location>
        <begin position="109"/>
        <end position="220"/>
    </location>
</feature>
<dbReference type="PANTHER" id="PTHR45990">
    <property type="entry name" value="DNA REPAIR PROTEIN REV1"/>
    <property type="match status" value="1"/>
</dbReference>
<sequence>MSDPVKFGGGGLFSDYMERRRRGVAAHYEQKYGSDDVGKPVKRRVNCGLQRPNRANRTIDIENTICTATRNGNLESTEEHIDKLPLDESSPFCKNLTEDVYIMDNADCPKEQLFHGCYFYIDGVVNPYQPLLDREPCENAALHANETLVKYIVLYGGHIEISLSEYVTHYVVENVALGCTKWWSMRQKGGRCAKYAVITPAYIFECHLQSRRLPEAMFLPSSLKMKPRFMSLTQTWKNTENCRLYGTINDGVTNSVKSDSVVTSAKVVDPTSVKIDQCGNLNVVDTTSLKMDQCDNVNMVDQCDTAIVDDPNSLKIDQCDPTGVSDHCDNATVADTKLGSDEYNASLVHSDSMVDSTVNNIVDNEYGLYIQEKKSTIQCEDDIHQDTDQVPPSLPDENKETNNTGDIANMVNEYYKRSRLHLLGMWKTRVEKEFDFEPFSPLQQGMLQGGKILHIDMDAFFVSVAIRGKPHLKNTPLCISHGTGRNSASEIATCNYEARAYGIHKGMWVRDAIRLCPSLKFVRYDFDAINETAMKILKIVSGLTNRVYSASCDELYIECSMGYDSCDISTYMSFALNLAHTIETETGCPLSVGIGDNMMLSKLASQRCKALKHRHEEVAPGCVHSANVYAVMDVEAFIASVSLHELPGVGDRTLDILRTCGYVYCRDVHDKNELKELVGEKLGNTIYQFSRGRDFRNINTAEKRSHIVKNKTITSAINYGIRISTMDQVHEYMRELIKQVWERVEVALGHILDEGSGKNSCAIPQAQIMLKIRVRSPEASVEPAKYMGCGLCDEYTSSVSGDLLSQKSVFGSLVTCWQNIVSKHQFPLEDLRGISLGIYRIKSTGDTERNTLDKFLVTVTPSPLPSDVYPVSWDAEAVHTPAKTGHMNLGSKSRNRYQESILPFMSSSPMRLSTPVRRKSRKRSKSKQLTLYDVLSSPRRASGSNGYSSVASSDDVPDASGIHSDTRFADCLNPKEPFESIQIQSSTTNAWLFEACNEVVEKRLQEICRTWSFYKDMVSFYREVFSHYATLLFGATHPGTDSLGRYRNNPYDDWPVAIATIEYVVPEVPGLHLEDLHMEPRDAYEFDPSEHVVPPELTNLHSECVNTPCLPDTSSIGNNSTLTLFDMRCICKDCRLRILGSFDISMLHNMDCTSASCFLRRIKDIEPVKAGIDCTTYAVTMVVCCLVYVSLLRTVIHLTKKARFDLLQTFVHYCITDAASFKAPLLGPLDRCLQTRFFNEAKNYLIKVYNLYERPRL</sequence>
<dbReference type="Gene3D" id="3.40.1170.60">
    <property type="match status" value="1"/>
</dbReference>
<protein>
    <submittedName>
        <fullName evidence="5">DNA repair REV1</fullName>
    </submittedName>
</protein>
<keyword evidence="6" id="KW-1185">Reference proteome</keyword>
<gene>
    <name evidence="5" type="ORF">BaOVIS_000590</name>
</gene>
<feature type="compositionally biased region" description="Low complexity" evidence="2">
    <location>
        <begin position="941"/>
        <end position="959"/>
    </location>
</feature>
<dbReference type="SUPFAM" id="SSF52113">
    <property type="entry name" value="BRCT domain"/>
    <property type="match status" value="1"/>
</dbReference>
<accession>A0A9W5T878</accession>
<dbReference type="GO" id="GO:0042276">
    <property type="term" value="P:error-prone translesion synthesis"/>
    <property type="evidence" value="ECO:0007669"/>
    <property type="project" value="TreeGrafter"/>
</dbReference>
<dbReference type="InterPro" id="IPR043128">
    <property type="entry name" value="Rev_trsase/Diguanyl_cyclase"/>
</dbReference>
<proteinExistence type="predicted"/>
<dbReference type="GO" id="GO:0070987">
    <property type="term" value="P:error-free translesion synthesis"/>
    <property type="evidence" value="ECO:0007669"/>
    <property type="project" value="TreeGrafter"/>
</dbReference>
<dbReference type="InterPro" id="IPR043502">
    <property type="entry name" value="DNA/RNA_pol_sf"/>
</dbReference>